<organism evidence="9 10">
    <name type="scientific">Lithohypha guttulata</name>
    <dbReference type="NCBI Taxonomy" id="1690604"/>
    <lineage>
        <taxon>Eukaryota</taxon>
        <taxon>Fungi</taxon>
        <taxon>Dikarya</taxon>
        <taxon>Ascomycota</taxon>
        <taxon>Pezizomycotina</taxon>
        <taxon>Eurotiomycetes</taxon>
        <taxon>Chaetothyriomycetidae</taxon>
        <taxon>Chaetothyriales</taxon>
        <taxon>Trichomeriaceae</taxon>
        <taxon>Lithohypha</taxon>
    </lineage>
</organism>
<dbReference type="EMBL" id="JAVRRJ010000001">
    <property type="protein sequence ID" value="KAK5089944.1"/>
    <property type="molecule type" value="Genomic_DNA"/>
</dbReference>
<feature type="domain" description="Small ribosomal subunit protein uS10" evidence="8">
    <location>
        <begin position="129"/>
        <end position="226"/>
    </location>
</feature>
<evidence type="ECO:0000256" key="7">
    <source>
        <dbReference type="SAM" id="MobiDB-lite"/>
    </source>
</evidence>
<dbReference type="GO" id="GO:0003735">
    <property type="term" value="F:structural constituent of ribosome"/>
    <property type="evidence" value="ECO:0007669"/>
    <property type="project" value="InterPro"/>
</dbReference>
<dbReference type="FunFam" id="3.30.70.600:FF:000003">
    <property type="entry name" value="30S ribosomal protein S10"/>
    <property type="match status" value="1"/>
</dbReference>
<dbReference type="PANTHER" id="PTHR11700">
    <property type="entry name" value="30S RIBOSOMAL PROTEIN S10 FAMILY MEMBER"/>
    <property type="match status" value="1"/>
</dbReference>
<feature type="region of interest" description="Disordered" evidence="7">
    <location>
        <begin position="38"/>
        <end position="109"/>
    </location>
</feature>
<evidence type="ECO:0000256" key="2">
    <source>
        <dbReference type="ARBA" id="ARBA00022980"/>
    </source>
</evidence>
<evidence type="ECO:0000313" key="10">
    <source>
        <dbReference type="Proteomes" id="UP001309876"/>
    </source>
</evidence>
<keyword evidence="9" id="KW-0436">Ligase</keyword>
<dbReference type="GO" id="GO:0016874">
    <property type="term" value="F:ligase activity"/>
    <property type="evidence" value="ECO:0007669"/>
    <property type="project" value="UniProtKB-KW"/>
</dbReference>
<dbReference type="Gene3D" id="3.30.70.600">
    <property type="entry name" value="Ribosomal protein S10 domain"/>
    <property type="match status" value="1"/>
</dbReference>
<protein>
    <recommendedName>
        <fullName evidence="4">Small ribosomal subunit protein uS10m</fullName>
    </recommendedName>
    <alternativeName>
        <fullName evidence="5">37S ribosomal protein S10, mitochondrial</fullName>
    </alternativeName>
    <alternativeName>
        <fullName evidence="6">Mitochondrial ribosomal small subunit protein 10</fullName>
    </alternativeName>
</protein>
<dbReference type="SMART" id="SM01403">
    <property type="entry name" value="Ribosomal_S10"/>
    <property type="match status" value="1"/>
</dbReference>
<dbReference type="GO" id="GO:0006412">
    <property type="term" value="P:translation"/>
    <property type="evidence" value="ECO:0007669"/>
    <property type="project" value="InterPro"/>
</dbReference>
<evidence type="ECO:0000256" key="6">
    <source>
        <dbReference type="ARBA" id="ARBA00078476"/>
    </source>
</evidence>
<dbReference type="InterPro" id="IPR036838">
    <property type="entry name" value="Ribosomal_uS10_dom_sf"/>
</dbReference>
<dbReference type="GO" id="GO:0005840">
    <property type="term" value="C:ribosome"/>
    <property type="evidence" value="ECO:0007669"/>
    <property type="project" value="UniProtKB-KW"/>
</dbReference>
<dbReference type="SUPFAM" id="SSF54999">
    <property type="entry name" value="Ribosomal protein S10"/>
    <property type="match status" value="1"/>
</dbReference>
<comment type="similarity">
    <text evidence="1">Belongs to the universal ribosomal protein uS10 family.</text>
</comment>
<dbReference type="GeneID" id="90025544"/>
<dbReference type="NCBIfam" id="TIGR01049">
    <property type="entry name" value="rpsJ_bact"/>
    <property type="match status" value="1"/>
</dbReference>
<name>A0AAN7T5R1_9EURO</name>
<evidence type="ECO:0000256" key="1">
    <source>
        <dbReference type="ARBA" id="ARBA00007102"/>
    </source>
</evidence>
<accession>A0AAN7T5R1</accession>
<dbReference type="RefSeq" id="XP_064753521.1">
    <property type="nucleotide sequence ID" value="XM_064900209.1"/>
</dbReference>
<evidence type="ECO:0000256" key="5">
    <source>
        <dbReference type="ARBA" id="ARBA00042916"/>
    </source>
</evidence>
<reference evidence="9 10" key="1">
    <citation type="submission" date="2023-08" db="EMBL/GenBank/DDBJ databases">
        <title>Black Yeasts Isolated from many extreme environments.</title>
        <authorList>
            <person name="Coleine C."/>
            <person name="Stajich J.E."/>
            <person name="Selbmann L."/>
        </authorList>
    </citation>
    <scope>NUCLEOTIDE SEQUENCE [LARGE SCALE GENOMIC DNA]</scope>
    <source>
        <strain evidence="9 10">CCFEE 5910</strain>
    </source>
</reference>
<keyword evidence="3" id="KW-0687">Ribonucleoprotein</keyword>
<evidence type="ECO:0000313" key="9">
    <source>
        <dbReference type="EMBL" id="KAK5089944.1"/>
    </source>
</evidence>
<evidence type="ECO:0000256" key="4">
    <source>
        <dbReference type="ARBA" id="ARBA00035261"/>
    </source>
</evidence>
<dbReference type="HAMAP" id="MF_00508">
    <property type="entry name" value="Ribosomal_uS10"/>
    <property type="match status" value="1"/>
</dbReference>
<dbReference type="GO" id="GO:1990904">
    <property type="term" value="C:ribonucleoprotein complex"/>
    <property type="evidence" value="ECO:0007669"/>
    <property type="project" value="UniProtKB-KW"/>
</dbReference>
<dbReference type="AlphaFoldDB" id="A0AAN7T5R1"/>
<dbReference type="Proteomes" id="UP001309876">
    <property type="component" value="Unassembled WGS sequence"/>
</dbReference>
<proteinExistence type="inferred from homology"/>
<gene>
    <name evidence="9" type="primary">RSM10</name>
    <name evidence="9" type="ORF">LTR05_000112</name>
</gene>
<evidence type="ECO:0000256" key="3">
    <source>
        <dbReference type="ARBA" id="ARBA00023274"/>
    </source>
</evidence>
<dbReference type="InterPro" id="IPR001848">
    <property type="entry name" value="Ribosomal_uS10"/>
</dbReference>
<dbReference type="Pfam" id="PF00338">
    <property type="entry name" value="Ribosomal_S10"/>
    <property type="match status" value="1"/>
</dbReference>
<dbReference type="InterPro" id="IPR027486">
    <property type="entry name" value="Ribosomal_uS10_dom"/>
</dbReference>
<evidence type="ECO:0000259" key="8">
    <source>
        <dbReference type="SMART" id="SM01403"/>
    </source>
</evidence>
<comment type="caution">
    <text evidence="9">The sequence shown here is derived from an EMBL/GenBank/DDBJ whole genome shotgun (WGS) entry which is preliminary data.</text>
</comment>
<sequence>MSVSRCFRCAADAVQPVTKLNLQTRPLLQTRFYASLPDEPKHHGHAPIGSELKTVGKKETANPESLEQIRHRSRRPSPPIAPQQNGELSSIDEADLGDDGPEKPIPPNVAAAYRTPYKHIAEHGVPVAQLQLRSYSVRNLEFFADFVMRVAYYLKLPATGPAPLPKRIERWTMPRSNFVHKKSQENFERITLKRLITVYDGHPDVVEIWLACLRKWQFYGVGMKANVWAFEGVDVASNMDRQLEEVQKDLDAKLANFGWRQYAAGKQSVEEMLRRQGARIPGATMSLVRDKIAGVKNVDLFKHVTDDMQRRKI</sequence>
<feature type="compositionally biased region" description="Acidic residues" evidence="7">
    <location>
        <begin position="90"/>
        <end position="99"/>
    </location>
</feature>
<keyword evidence="10" id="KW-1185">Reference proteome</keyword>
<keyword evidence="2 9" id="KW-0689">Ribosomal protein</keyword>